<dbReference type="PROSITE" id="PS51257">
    <property type="entry name" value="PROKAR_LIPOPROTEIN"/>
    <property type="match status" value="1"/>
</dbReference>
<sequence length="134" mass="13359">MRTLPPALPALLLALLLAGCSTPVTGPPAAAPSAPRTDLPAECSEVPMLIGAKLTEFSSLAGKAKELKTSIGAAATDVEAKAATIGDATVKQAVQDYAGELKKIEVTGSTAVDAAQIAIKGGTDTMQKVADACA</sequence>
<reference evidence="2" key="1">
    <citation type="submission" date="2021-01" db="EMBL/GenBank/DDBJ databases">
        <title>Whole genome shotgun sequence of Acrocarpospora phusangensis NBRC 108782.</title>
        <authorList>
            <person name="Komaki H."/>
            <person name="Tamura T."/>
        </authorList>
    </citation>
    <scope>NUCLEOTIDE SEQUENCE</scope>
    <source>
        <strain evidence="2">NBRC 108782</strain>
    </source>
</reference>
<keyword evidence="3" id="KW-1185">Reference proteome</keyword>
<evidence type="ECO:0008006" key="4">
    <source>
        <dbReference type="Google" id="ProtNLM"/>
    </source>
</evidence>
<dbReference type="EMBL" id="BOOA01000054">
    <property type="protein sequence ID" value="GIH27385.1"/>
    <property type="molecule type" value="Genomic_DNA"/>
</dbReference>
<proteinExistence type="predicted"/>
<gene>
    <name evidence="2" type="ORF">Aph01nite_56950</name>
</gene>
<dbReference type="AlphaFoldDB" id="A0A919QJB3"/>
<evidence type="ECO:0000256" key="1">
    <source>
        <dbReference type="SAM" id="SignalP"/>
    </source>
</evidence>
<keyword evidence="1" id="KW-0732">Signal</keyword>
<comment type="caution">
    <text evidence="2">The sequence shown here is derived from an EMBL/GenBank/DDBJ whole genome shotgun (WGS) entry which is preliminary data.</text>
</comment>
<accession>A0A919QJB3</accession>
<organism evidence="2 3">
    <name type="scientific">Acrocarpospora phusangensis</name>
    <dbReference type="NCBI Taxonomy" id="1070424"/>
    <lineage>
        <taxon>Bacteria</taxon>
        <taxon>Bacillati</taxon>
        <taxon>Actinomycetota</taxon>
        <taxon>Actinomycetes</taxon>
        <taxon>Streptosporangiales</taxon>
        <taxon>Streptosporangiaceae</taxon>
        <taxon>Acrocarpospora</taxon>
    </lineage>
</organism>
<name>A0A919QJB3_9ACTN</name>
<dbReference type="Proteomes" id="UP000640052">
    <property type="component" value="Unassembled WGS sequence"/>
</dbReference>
<feature type="signal peptide" evidence="1">
    <location>
        <begin position="1"/>
        <end position="26"/>
    </location>
</feature>
<feature type="chain" id="PRO_5039432681" description="Lipoprotein" evidence="1">
    <location>
        <begin position="27"/>
        <end position="134"/>
    </location>
</feature>
<evidence type="ECO:0000313" key="3">
    <source>
        <dbReference type="Proteomes" id="UP000640052"/>
    </source>
</evidence>
<dbReference type="RefSeq" id="WP_204044044.1">
    <property type="nucleotide sequence ID" value="NZ_BOOA01000054.1"/>
</dbReference>
<protein>
    <recommendedName>
        <fullName evidence="4">Lipoprotein</fullName>
    </recommendedName>
</protein>
<evidence type="ECO:0000313" key="2">
    <source>
        <dbReference type="EMBL" id="GIH27385.1"/>
    </source>
</evidence>